<evidence type="ECO:0000313" key="4">
    <source>
        <dbReference type="Proteomes" id="UP000092651"/>
    </source>
</evidence>
<evidence type="ECO:0000313" key="3">
    <source>
        <dbReference type="EMBL" id="OCA77583.1"/>
    </source>
</evidence>
<dbReference type="PANTHER" id="PTHR34220:SF7">
    <property type="entry name" value="SENSOR HISTIDINE KINASE YPDA"/>
    <property type="match status" value="1"/>
</dbReference>
<dbReference type="Proteomes" id="UP000092651">
    <property type="component" value="Unassembled WGS sequence"/>
</dbReference>
<keyword evidence="3" id="KW-0808">Transferase</keyword>
<dbReference type="Pfam" id="PF06580">
    <property type="entry name" value="His_kinase"/>
    <property type="match status" value="1"/>
</dbReference>
<organism evidence="3 4">
    <name type="scientific">Chryseobacterium artocarpi</name>
    <dbReference type="NCBI Taxonomy" id="1414727"/>
    <lineage>
        <taxon>Bacteria</taxon>
        <taxon>Pseudomonadati</taxon>
        <taxon>Bacteroidota</taxon>
        <taxon>Flavobacteriia</taxon>
        <taxon>Flavobacteriales</taxon>
        <taxon>Weeksellaceae</taxon>
        <taxon>Chryseobacterium group</taxon>
        <taxon>Chryseobacterium</taxon>
    </lineage>
</organism>
<keyword evidence="1" id="KW-0812">Transmembrane</keyword>
<dbReference type="PANTHER" id="PTHR34220">
    <property type="entry name" value="SENSOR HISTIDINE KINASE YPDA"/>
    <property type="match status" value="1"/>
</dbReference>
<dbReference type="InterPro" id="IPR010559">
    <property type="entry name" value="Sig_transdc_His_kin_internal"/>
</dbReference>
<dbReference type="InterPro" id="IPR050640">
    <property type="entry name" value="Bact_2-comp_sensor_kinase"/>
</dbReference>
<feature type="domain" description="Signal transduction histidine kinase internal region" evidence="2">
    <location>
        <begin position="166"/>
        <end position="243"/>
    </location>
</feature>
<name>A0A1B9A187_9FLAO</name>
<dbReference type="AlphaFoldDB" id="A0A1B9A187"/>
<keyword evidence="4" id="KW-1185">Reference proteome</keyword>
<feature type="transmembrane region" description="Helical" evidence="1">
    <location>
        <begin position="128"/>
        <end position="148"/>
    </location>
</feature>
<accession>A0A1B9A187</accession>
<feature type="transmembrane region" description="Helical" evidence="1">
    <location>
        <begin position="45"/>
        <end position="67"/>
    </location>
</feature>
<evidence type="ECO:0000259" key="2">
    <source>
        <dbReference type="Pfam" id="PF06580"/>
    </source>
</evidence>
<dbReference type="OrthoDB" id="9809908at2"/>
<evidence type="ECO:0000256" key="1">
    <source>
        <dbReference type="SAM" id="Phobius"/>
    </source>
</evidence>
<comment type="caution">
    <text evidence="3">The sequence shown here is derived from an EMBL/GenBank/DDBJ whole genome shotgun (WGS) entry which is preliminary data.</text>
</comment>
<feature type="transmembrane region" description="Helical" evidence="1">
    <location>
        <begin position="79"/>
        <end position="102"/>
    </location>
</feature>
<keyword evidence="1" id="KW-1133">Transmembrane helix</keyword>
<gene>
    <name evidence="3" type="ORF">BBI01_01825</name>
</gene>
<dbReference type="EMBL" id="MAYH01000001">
    <property type="protein sequence ID" value="OCA77583.1"/>
    <property type="molecule type" value="Genomic_DNA"/>
</dbReference>
<keyword evidence="1" id="KW-0472">Membrane</keyword>
<protein>
    <submittedName>
        <fullName evidence="3">Histidine kinase</fullName>
    </submittedName>
</protein>
<feature type="transmembrane region" description="Helical" evidence="1">
    <location>
        <begin position="12"/>
        <end position="33"/>
    </location>
</feature>
<keyword evidence="3" id="KW-0418">Kinase</keyword>
<dbReference type="GO" id="GO:0016020">
    <property type="term" value="C:membrane"/>
    <property type="evidence" value="ECO:0007669"/>
    <property type="project" value="InterPro"/>
</dbReference>
<sequence>MMKSGSTSYLKQNFYFQLAFWSALFLFGAARSYDDYNGGIFKQLIIYNLCHWIFQILGANFIYYILILHFFDRKKYLHFSIYLIISLYIISVINRIFIVYIAEPFFTNESKDSLINIFTDLKYLLFHYTFPIISGAFIFISIMFIIRYKDEKENNIRLEKEKAELELKSLKSQLNPHFLFNTLNNIYSLSLSNSDKTSTSISQLSDILDYILYKGQKKWVSVSDELTVVDHYIALESLRYSDQRLKIIKDIQGNSSHPIPPLLYLTLVENAFKHGAGKSSEQTEIKIKFEANEKFSVFTIENTFNNPLECNKNGIGLQNIKKQLEHHYQDHFTFTISKENNIFNAKIITPSQYD</sequence>
<reference evidence="3 4" key="1">
    <citation type="submission" date="2016-07" db="EMBL/GenBank/DDBJ databases">
        <authorList>
            <person name="Jeong J.-J."/>
            <person name="Kim D.W."/>
            <person name="Sang M.K."/>
            <person name="Choi I.-G."/>
            <person name="Kim K.D."/>
        </authorList>
    </citation>
    <scope>NUCLEOTIDE SEQUENCE [LARGE SCALE GENOMIC DNA]</scope>
    <source>
        <strain evidence="3 4">UTM-3</strain>
    </source>
</reference>
<proteinExistence type="predicted"/>
<dbReference type="GO" id="GO:0000155">
    <property type="term" value="F:phosphorelay sensor kinase activity"/>
    <property type="evidence" value="ECO:0007669"/>
    <property type="project" value="InterPro"/>
</dbReference>